<sequence>MPTPYSLPSPRRSLSSPSLRRKKHHTLRVGDYALLNTQQGSSKSLGHEMITPRKSNLRPSTTSSLTSTPSPPFPLLNAHGHCPFLAEYLGTSGPFVYELILIAGVHWDRDEVYYTWEGGEGGGEELTKIGHESDPAQDLDEPLTPLTCALAHSQSNSPSDLLRLLKLPTTLAKPPSHFSNITSSFNKLRKFRSPTLHKFSLKIKSHASNLTSGKSLNLTVTPLHFIVASSLFIFLIDPLTLLLPPSSDNIILVFYTLAFIVLSIELVLEFYRRPSNYSALISGRYRYFPHVATYMNNIYAVVEAFALLFSLFEILVAYNAMNLGRFVPVWNDNPYDLNVEADVELNIANLSYLGYLVSEVSSDQIIGWAYLGWSYLRSVGIMRRLRVRWVREIEAQDSHGRKAVEKQIDAANKLPPPKRPTSSLDSSVYKSKPAPTFSPPPRRRRLSDASSIGSAGSSGNESNNLLRRRANTASTVTIQTDDSATVASSASIRSASITKSSYSSKSSSSKPHNLLTALLVHNSHLVITTGLLLTIIVPLLSIIFNNTTPITVDIVSDLNRINNKYPAVTLSAADCASFETDLNTWFFSYLYPVGVPNSFTRSTRNDDPVEFLVSATVLPVRSCPNLQVGQLGTIAVSSCPPLFGAVGTRKMIADFDRCALVEIGSLDAVRIAPSRSNPYVNVLAGSNLRWTSTVATYFWGAQEQHASVHGPTFPVNQFFTTNEYSASVLFNYSSTLSYASIFNITGRVLFLLVMWASMLMLRGDADVLVIRPLTRLLSIVKYYVRNPLAPALKRKKKKSERREIVWWKFWRRCRRRRFEDEDDDETFETEALVEAIGKIAAMLKKCWGVAGAAIISESIAARECRSFQKDVGIFDPTSRGKSVYAIFAFIEINGFNSLISTLGEDILNVINSVAVVVHEEVKRWGHLNSGQCNKNLGASFLMVWKIGDQAKIEEEYAKAASSVFDAVEGGDDVSSPSTVAINPNGMKSPSNMNSSRNLLTPSSPLRSPILKITPTEIHLPSLPGISSFANRALVGVMKSYARLHRDKDCLRWATGEDGKRRELDISIGMCCGWAIEGAVGSSEKIDATYLSPSVNNASRIMAANSIYSTTILLHSSFVALLPPIPKSLVRKIDNVYLKGSAEQVAIFAMDCKGRGVPFFMNVKTNRVLERESLNLTEDIFFSDPDLKDVRRHVTEEFRNVFNKGVELYLSGVFEEAIDVLKKANNIMRSSHEAGGWDGEDEDKTYWNDGPSLELIRFMESNTKISNWTGARQLPKRG</sequence>
<dbReference type="EMBL" id="BRXW01000435">
    <property type="protein sequence ID" value="GMH54614.1"/>
    <property type="molecule type" value="Genomic_DNA"/>
</dbReference>
<feature type="transmembrane region" description="Helical" evidence="2">
    <location>
        <begin position="223"/>
        <end position="243"/>
    </location>
</feature>
<feature type="compositionally biased region" description="Polar residues" evidence="1">
    <location>
        <begin position="420"/>
        <end position="429"/>
    </location>
</feature>
<feature type="region of interest" description="Disordered" evidence="1">
    <location>
        <begin position="38"/>
        <end position="69"/>
    </location>
</feature>
<accession>A0A9W6ZHL4</accession>
<comment type="caution">
    <text evidence="3">The sequence shown here is derived from an EMBL/GenBank/DDBJ whole genome shotgun (WGS) entry which is preliminary data.</text>
</comment>
<evidence type="ECO:0000256" key="2">
    <source>
        <dbReference type="SAM" id="Phobius"/>
    </source>
</evidence>
<feature type="transmembrane region" description="Helical" evidence="2">
    <location>
        <begin position="250"/>
        <end position="268"/>
    </location>
</feature>
<dbReference type="AlphaFoldDB" id="A0A9W6ZHL4"/>
<keyword evidence="4" id="KW-1185">Reference proteome</keyword>
<dbReference type="Gene3D" id="3.30.70.1230">
    <property type="entry name" value="Nucleotide cyclase"/>
    <property type="match status" value="1"/>
</dbReference>
<feature type="compositionally biased region" description="Low complexity" evidence="1">
    <location>
        <begin position="8"/>
        <end position="18"/>
    </location>
</feature>
<evidence type="ECO:0000313" key="4">
    <source>
        <dbReference type="Proteomes" id="UP001165122"/>
    </source>
</evidence>
<keyword evidence="2" id="KW-0472">Membrane</keyword>
<evidence type="ECO:0000313" key="3">
    <source>
        <dbReference type="EMBL" id="GMH54614.1"/>
    </source>
</evidence>
<organism evidence="3 4">
    <name type="scientific">Triparma laevis f. longispina</name>
    <dbReference type="NCBI Taxonomy" id="1714387"/>
    <lineage>
        <taxon>Eukaryota</taxon>
        <taxon>Sar</taxon>
        <taxon>Stramenopiles</taxon>
        <taxon>Ochrophyta</taxon>
        <taxon>Bolidophyceae</taxon>
        <taxon>Parmales</taxon>
        <taxon>Triparmaceae</taxon>
        <taxon>Triparma</taxon>
    </lineage>
</organism>
<feature type="region of interest" description="Disordered" evidence="1">
    <location>
        <begin position="1"/>
        <end position="22"/>
    </location>
</feature>
<dbReference type="SUPFAM" id="SSF55073">
    <property type="entry name" value="Nucleotide cyclase"/>
    <property type="match status" value="1"/>
</dbReference>
<feature type="transmembrane region" description="Helical" evidence="2">
    <location>
        <begin position="525"/>
        <end position="544"/>
    </location>
</feature>
<feature type="transmembrane region" description="Helical" evidence="2">
    <location>
        <begin position="298"/>
        <end position="318"/>
    </location>
</feature>
<feature type="compositionally biased region" description="Low complexity" evidence="1">
    <location>
        <begin position="448"/>
        <end position="465"/>
    </location>
</feature>
<protein>
    <recommendedName>
        <fullName evidence="5">Guanylate cyclase domain-containing protein</fullName>
    </recommendedName>
</protein>
<dbReference type="PANTHER" id="PTHR43336">
    <property type="entry name" value="OXYGEN SENSOR HISTIDINE KINASE RESPONSE REGULATOR DEVS/DOSS"/>
    <property type="match status" value="1"/>
</dbReference>
<name>A0A9W6ZHL4_9STRA</name>
<gene>
    <name evidence="3" type="ORF">TrLO_g9339</name>
</gene>
<keyword evidence="2" id="KW-1133">Transmembrane helix</keyword>
<dbReference type="InterPro" id="IPR029787">
    <property type="entry name" value="Nucleotide_cyclase"/>
</dbReference>
<dbReference type="Proteomes" id="UP001165122">
    <property type="component" value="Unassembled WGS sequence"/>
</dbReference>
<proteinExistence type="predicted"/>
<evidence type="ECO:0008006" key="5">
    <source>
        <dbReference type="Google" id="ProtNLM"/>
    </source>
</evidence>
<evidence type="ECO:0000256" key="1">
    <source>
        <dbReference type="SAM" id="MobiDB-lite"/>
    </source>
</evidence>
<feature type="compositionally biased region" description="Low complexity" evidence="1">
    <location>
        <begin position="57"/>
        <end position="68"/>
    </location>
</feature>
<reference evidence="4" key="1">
    <citation type="journal article" date="2023" name="Commun. Biol.">
        <title>Genome analysis of Parmales, the sister group of diatoms, reveals the evolutionary specialization of diatoms from phago-mixotrophs to photoautotrophs.</title>
        <authorList>
            <person name="Ban H."/>
            <person name="Sato S."/>
            <person name="Yoshikawa S."/>
            <person name="Yamada K."/>
            <person name="Nakamura Y."/>
            <person name="Ichinomiya M."/>
            <person name="Sato N."/>
            <person name="Blanc-Mathieu R."/>
            <person name="Endo H."/>
            <person name="Kuwata A."/>
            <person name="Ogata H."/>
        </authorList>
    </citation>
    <scope>NUCLEOTIDE SEQUENCE [LARGE SCALE GENOMIC DNA]</scope>
    <source>
        <strain evidence="4">NIES 3700</strain>
    </source>
</reference>
<feature type="region of interest" description="Disordered" evidence="1">
    <location>
        <begin position="401"/>
        <end position="466"/>
    </location>
</feature>
<keyword evidence="2" id="KW-0812">Transmembrane</keyword>
<dbReference type="PANTHER" id="PTHR43336:SF3">
    <property type="entry name" value="GUANYLATE CYCLASE DOMAIN-CONTAINING PROTEIN"/>
    <property type="match status" value="1"/>
</dbReference>
<dbReference type="OrthoDB" id="198468at2759"/>